<accession>A0A5N6DXC1</accession>
<protein>
    <submittedName>
        <fullName evidence="1">Uncharacterized protein</fullName>
    </submittedName>
</protein>
<reference evidence="1 2" key="1">
    <citation type="submission" date="2019-04" db="EMBL/GenBank/DDBJ databases">
        <title>Fungal friends and foes A comparative genomics study of 23 Aspergillus species from section Flavi.</title>
        <authorList>
            <consortium name="DOE Joint Genome Institute"/>
            <person name="Kjaerbolling I."/>
            <person name="Vesth T.C."/>
            <person name="Frisvad J.C."/>
            <person name="Nybo J.L."/>
            <person name="Theobald S."/>
            <person name="Kildgaard S."/>
            <person name="Petersen T.I."/>
            <person name="Kuo A."/>
            <person name="Sato A."/>
            <person name="Lyhne E.K."/>
            <person name="Kogle M.E."/>
            <person name="Wiebenga A."/>
            <person name="Kun R.S."/>
            <person name="Lubbers R.J."/>
            <person name="Makela M.R."/>
            <person name="Barry K."/>
            <person name="Chovatia M."/>
            <person name="Clum A."/>
            <person name="Daum C."/>
            <person name="Haridas S."/>
            <person name="He G."/>
            <person name="LaButti K."/>
            <person name="Lipzen A."/>
            <person name="Mondo S."/>
            <person name="Pangilinan J."/>
            <person name="Riley R."/>
            <person name="Salamov A."/>
            <person name="Simmons B.A."/>
            <person name="Magnuson J.K."/>
            <person name="Henrissat B."/>
            <person name="Mortensen U.H."/>
            <person name="Larsen T.O."/>
            <person name="De vries R.P."/>
            <person name="Grigoriev I.V."/>
            <person name="Machida M."/>
            <person name="Baker S.E."/>
            <person name="Andersen M.R."/>
        </authorList>
    </citation>
    <scope>NUCLEOTIDE SEQUENCE [LARGE SCALE GENOMIC DNA]</scope>
    <source>
        <strain evidence="1 2">CBS 117618</strain>
    </source>
</reference>
<evidence type="ECO:0000313" key="1">
    <source>
        <dbReference type="EMBL" id="KAB8209665.1"/>
    </source>
</evidence>
<dbReference type="Proteomes" id="UP000326532">
    <property type="component" value="Unassembled WGS sequence"/>
</dbReference>
<gene>
    <name evidence="1" type="ORF">BDV34DRAFT_6005</name>
</gene>
<organism evidence="1 2">
    <name type="scientific">Aspergillus parasiticus</name>
    <dbReference type="NCBI Taxonomy" id="5067"/>
    <lineage>
        <taxon>Eukaryota</taxon>
        <taxon>Fungi</taxon>
        <taxon>Dikarya</taxon>
        <taxon>Ascomycota</taxon>
        <taxon>Pezizomycotina</taxon>
        <taxon>Eurotiomycetes</taxon>
        <taxon>Eurotiomycetidae</taxon>
        <taxon>Eurotiales</taxon>
        <taxon>Aspergillaceae</taxon>
        <taxon>Aspergillus</taxon>
        <taxon>Aspergillus subgen. Circumdati</taxon>
    </lineage>
</organism>
<keyword evidence="2" id="KW-1185">Reference proteome</keyword>
<sequence length="71" mass="8082">MINIFPCTINSICICTLCSAYCFPLFPPFDDCFAYVSVHLRSPTLALSDVEVFNRRLSAAWRFTGHESFII</sequence>
<dbReference type="AlphaFoldDB" id="A0A5N6DXC1"/>
<evidence type="ECO:0000313" key="2">
    <source>
        <dbReference type="Proteomes" id="UP000326532"/>
    </source>
</evidence>
<proteinExistence type="predicted"/>
<name>A0A5N6DXC1_ASPPA</name>
<dbReference type="EMBL" id="ML734945">
    <property type="protein sequence ID" value="KAB8209665.1"/>
    <property type="molecule type" value="Genomic_DNA"/>
</dbReference>
<dbReference type="VEuPathDB" id="FungiDB:BDV34DRAFT_6005"/>